<dbReference type="AlphaFoldDB" id="A0A074Y8G9"/>
<feature type="transmembrane region" description="Helical" evidence="2">
    <location>
        <begin position="35"/>
        <end position="57"/>
    </location>
</feature>
<evidence type="ECO:0000313" key="3">
    <source>
        <dbReference type="EMBL" id="KEQ83116.1"/>
    </source>
</evidence>
<evidence type="ECO:0000313" key="4">
    <source>
        <dbReference type="Proteomes" id="UP000030706"/>
    </source>
</evidence>
<accession>A0A074Y8G9</accession>
<proteinExistence type="predicted"/>
<feature type="region of interest" description="Disordered" evidence="1">
    <location>
        <begin position="211"/>
        <end position="237"/>
    </location>
</feature>
<keyword evidence="2" id="KW-1133">Transmembrane helix</keyword>
<feature type="transmembrane region" description="Helical" evidence="2">
    <location>
        <begin position="69"/>
        <end position="90"/>
    </location>
</feature>
<feature type="transmembrane region" description="Helical" evidence="2">
    <location>
        <begin position="147"/>
        <end position="166"/>
    </location>
</feature>
<keyword evidence="2" id="KW-0812">Transmembrane</keyword>
<dbReference type="OrthoDB" id="3923516at2759"/>
<dbReference type="EMBL" id="KL584985">
    <property type="protein sequence ID" value="KEQ83116.1"/>
    <property type="molecule type" value="Genomic_DNA"/>
</dbReference>
<dbReference type="HOGENOM" id="CLU_888478_0_0_1"/>
<dbReference type="RefSeq" id="XP_029759303.1">
    <property type="nucleotide sequence ID" value="XM_029909864.1"/>
</dbReference>
<sequence>MLSSMSSPRGHATVRWQYISSGYSTYWYVKSVLRWMSVVAGLAALIIIGVLCGSHAAASGTSLLDIDPILLIVAPLLSFITSVFATTLLFRQRRNSLINPGWLLAGDLFNALFLLVILALNRSGDSYYWSYSDFSGSGIAALMDAPWGLNLALAILHGILFLLDTWEVNIYRRMMREQCEDADVEDLETGPSASKSGFVEPHAVSEDIELQSTTSAHSPRDELPPSTPPVQSPDAMVGVPGTLRVELPDGRILELPEGCRVELPAEHRVEMPNNSLRINTRPFELDATSTASTQWYNSPSIAPSYKTRDWNAS</sequence>
<name>A0A074Y8G9_AURPU</name>
<reference evidence="3 4" key="1">
    <citation type="journal article" date="2014" name="BMC Genomics">
        <title>Genome sequencing of four Aureobasidium pullulans varieties: biotechnological potential, stress tolerance, and description of new species.</title>
        <authorList>
            <person name="Gostin Ar C."/>
            <person name="Ohm R.A."/>
            <person name="Kogej T."/>
            <person name="Sonjak S."/>
            <person name="Turk M."/>
            <person name="Zajc J."/>
            <person name="Zalar P."/>
            <person name="Grube M."/>
            <person name="Sun H."/>
            <person name="Han J."/>
            <person name="Sharma A."/>
            <person name="Chiniquy J."/>
            <person name="Ngan C.Y."/>
            <person name="Lipzen A."/>
            <person name="Barry K."/>
            <person name="Grigoriev I.V."/>
            <person name="Gunde-Cimerman N."/>
        </authorList>
    </citation>
    <scope>NUCLEOTIDE SEQUENCE [LARGE SCALE GENOMIC DNA]</scope>
    <source>
        <strain evidence="3 4">EXF-150</strain>
    </source>
</reference>
<dbReference type="Proteomes" id="UP000030706">
    <property type="component" value="Unassembled WGS sequence"/>
</dbReference>
<gene>
    <name evidence="3" type="ORF">M438DRAFT_406716</name>
</gene>
<organism evidence="3 4">
    <name type="scientific">Aureobasidium pullulans EXF-150</name>
    <dbReference type="NCBI Taxonomy" id="1043002"/>
    <lineage>
        <taxon>Eukaryota</taxon>
        <taxon>Fungi</taxon>
        <taxon>Dikarya</taxon>
        <taxon>Ascomycota</taxon>
        <taxon>Pezizomycotina</taxon>
        <taxon>Dothideomycetes</taxon>
        <taxon>Dothideomycetidae</taxon>
        <taxon>Dothideales</taxon>
        <taxon>Saccotheciaceae</taxon>
        <taxon>Aureobasidium</taxon>
    </lineage>
</organism>
<keyword evidence="2" id="KW-0472">Membrane</keyword>
<feature type="transmembrane region" description="Helical" evidence="2">
    <location>
        <begin position="102"/>
        <end position="120"/>
    </location>
</feature>
<keyword evidence="4" id="KW-1185">Reference proteome</keyword>
<evidence type="ECO:0000256" key="2">
    <source>
        <dbReference type="SAM" id="Phobius"/>
    </source>
</evidence>
<evidence type="ECO:0000256" key="1">
    <source>
        <dbReference type="SAM" id="MobiDB-lite"/>
    </source>
</evidence>
<dbReference type="GeneID" id="40752170"/>
<protein>
    <submittedName>
        <fullName evidence="3">Uncharacterized protein</fullName>
    </submittedName>
</protein>